<dbReference type="PANTHER" id="PTHR12143">
    <property type="entry name" value="PEPTIDE N-GLYCANASE PNGASE -RELATED"/>
    <property type="match status" value="1"/>
</dbReference>
<dbReference type="Gene3D" id="2.70.98.10">
    <property type="match status" value="1"/>
</dbReference>
<evidence type="ECO:0000259" key="3">
    <source>
        <dbReference type="Pfam" id="PF17678"/>
    </source>
</evidence>
<dbReference type="InterPro" id="IPR005887">
    <property type="entry name" value="GH92_a_mannosidase_put"/>
</dbReference>
<organism evidence="4 5">
    <name type="scientific">Cladobotryum mycophilum</name>
    <dbReference type="NCBI Taxonomy" id="491253"/>
    <lineage>
        <taxon>Eukaryota</taxon>
        <taxon>Fungi</taxon>
        <taxon>Dikarya</taxon>
        <taxon>Ascomycota</taxon>
        <taxon>Pezizomycotina</taxon>
        <taxon>Sordariomycetes</taxon>
        <taxon>Hypocreomycetidae</taxon>
        <taxon>Hypocreales</taxon>
        <taxon>Hypocreaceae</taxon>
        <taxon>Cladobotryum</taxon>
    </lineage>
</organism>
<reference evidence="4 5" key="1">
    <citation type="submission" date="2024-01" db="EMBL/GenBank/DDBJ databases">
        <title>Complete genome of Cladobotryum mycophilum ATHUM6906.</title>
        <authorList>
            <person name="Christinaki A.C."/>
            <person name="Myridakis A.I."/>
            <person name="Kouvelis V.N."/>
        </authorList>
    </citation>
    <scope>NUCLEOTIDE SEQUENCE [LARGE SCALE GENOMIC DNA]</scope>
    <source>
        <strain evidence="4 5">ATHUM6906</strain>
    </source>
</reference>
<keyword evidence="1" id="KW-0732">Signal</keyword>
<dbReference type="InterPro" id="IPR014718">
    <property type="entry name" value="GH-type_carb-bd"/>
</dbReference>
<dbReference type="Proteomes" id="UP001338125">
    <property type="component" value="Unassembled WGS sequence"/>
</dbReference>
<evidence type="ECO:0000313" key="5">
    <source>
        <dbReference type="Proteomes" id="UP001338125"/>
    </source>
</evidence>
<evidence type="ECO:0000259" key="2">
    <source>
        <dbReference type="Pfam" id="PF07971"/>
    </source>
</evidence>
<dbReference type="InterPro" id="IPR050883">
    <property type="entry name" value="PNGase"/>
</dbReference>
<feature type="chain" id="PRO_5046222897" evidence="1">
    <location>
        <begin position="19"/>
        <end position="792"/>
    </location>
</feature>
<dbReference type="Gene3D" id="1.20.1050.60">
    <property type="entry name" value="alpha-1,2-mannosidase"/>
    <property type="match status" value="1"/>
</dbReference>
<dbReference type="Gene3D" id="1.20.1610.10">
    <property type="entry name" value="alpha-1,2-mannosidases domains"/>
    <property type="match status" value="1"/>
</dbReference>
<feature type="domain" description="Glycosyl hydrolase family 92" evidence="2">
    <location>
        <begin position="307"/>
        <end position="774"/>
    </location>
</feature>
<evidence type="ECO:0000313" key="4">
    <source>
        <dbReference type="EMBL" id="KAK5988257.1"/>
    </source>
</evidence>
<keyword evidence="4" id="KW-0378">Hydrolase</keyword>
<dbReference type="Pfam" id="PF07971">
    <property type="entry name" value="Glyco_hydro_92"/>
    <property type="match status" value="1"/>
</dbReference>
<dbReference type="InterPro" id="IPR041371">
    <property type="entry name" value="GH92_N"/>
</dbReference>
<keyword evidence="5" id="KW-1185">Reference proteome</keyword>
<dbReference type="EMBL" id="JAVFKD010000016">
    <property type="protein sequence ID" value="KAK5988257.1"/>
    <property type="molecule type" value="Genomic_DNA"/>
</dbReference>
<proteinExistence type="predicted"/>
<dbReference type="Gene3D" id="3.30.2080.10">
    <property type="entry name" value="GH92 mannosidase domain"/>
    <property type="match status" value="1"/>
</dbReference>
<dbReference type="GO" id="GO:0016798">
    <property type="term" value="F:hydrolase activity, acting on glycosyl bonds"/>
    <property type="evidence" value="ECO:0007669"/>
    <property type="project" value="UniProtKB-KW"/>
</dbReference>
<comment type="caution">
    <text evidence="4">The sequence shown here is derived from an EMBL/GenBank/DDBJ whole genome shotgun (WGS) entry which is preliminary data.</text>
</comment>
<dbReference type="Pfam" id="PF17678">
    <property type="entry name" value="Glyco_hydro_92N"/>
    <property type="match status" value="1"/>
</dbReference>
<accession>A0ABR0S7U9</accession>
<gene>
    <name evidence="4" type="ORF">PT974_12398</name>
</gene>
<dbReference type="PANTHER" id="PTHR12143:SF27">
    <property type="entry name" value="ALPHA-1,2-MANNOSIDASE FAMILY PROTEIN (AFU_ORTHOLOGUE AFUA_5G10520)"/>
    <property type="match status" value="1"/>
</dbReference>
<dbReference type="NCBIfam" id="TIGR01180">
    <property type="entry name" value="aman2_put"/>
    <property type="match status" value="1"/>
</dbReference>
<feature type="domain" description="Glycosyl hydrolase family 92 N-terminal" evidence="3">
    <location>
        <begin position="29"/>
        <end position="297"/>
    </location>
</feature>
<dbReference type="SUPFAM" id="SSF48208">
    <property type="entry name" value="Six-hairpin glycosidases"/>
    <property type="match status" value="1"/>
</dbReference>
<name>A0ABR0S7U9_9HYPO</name>
<keyword evidence="4" id="KW-0326">Glycosidase</keyword>
<dbReference type="InterPro" id="IPR012939">
    <property type="entry name" value="Glyco_hydro_92"/>
</dbReference>
<protein>
    <submittedName>
        <fullName evidence="4">Secreted glycosidase</fullName>
    </submittedName>
</protein>
<evidence type="ECO:0000256" key="1">
    <source>
        <dbReference type="SAM" id="SignalP"/>
    </source>
</evidence>
<sequence>MRLTTPIGLLAFNGIAAAAPAAQADLTHYVNPFIGTEGPDGTGANSGDTFPGVSVPFGVVKLGPDTTEMNPSTNAFAGYTPNGNVTAFTCFHECGIGGASKYGVVGHMPLTTLEGVNVLDNSTYLQARIGKDTASVGYYRSQLKNGVNVELAASRHAGFLQYTYPKEGNRHVLFDVSHNLGSLAEFIKSQTYSNGQIVVKNKGARVQGWGVWRGSDYKVFFCNDFDSTPESFQYFSGPWNPPDKPPTPFTPVTFSNASANPNGIQGGPDGDESGDRVGVLFQFPSKVTVVKSKIGVSFISVEKACSFQKEISSWTLNDTVEATKKEWNKDVFSKISIGDSVKNETRLTMFYSALYRMHQMPSDRTGENPKWTSAEPYYDDYYTLWDTFRCLNSFYLLVQPQRAIGMIRSLIDIWRHDGFMPDGRSGNFNGKVQGGSNADNVLADAYVKGLQGGINWQDGYKAMLTDAEKAPPPNNDPEDSSCADQAGRCGLPDWLKYGYVSTDVSASVSRTVEYSLNDFAVSQVAKGLAPQDYQKYLNRSANWKNLWNPDMNQYNTSGFLGPRYSNGSLITIDPQNTGYTTEGLPWEYTWTIPFDMQSLIEKMGGPQKAEARLDLMFVPDLRKVDLGVGVGSGTTLFNPGNEPSFGTPFLYNYLPGRQWKAVNQSRVNIDINYFPGANGLPGNSDAGAMDSWMLWQMLGLYPVVTQPVYLILAPWFKDVSVSVGDHYTLRITAEGLDEKSFFVQSLKVNGKQWNKSWLEHSDIAKGGTLEFVLGPEPKSWDTGDVPPSPGRF</sequence>
<dbReference type="InterPro" id="IPR008928">
    <property type="entry name" value="6-hairpin_glycosidase_sf"/>
</dbReference>
<feature type="signal peptide" evidence="1">
    <location>
        <begin position="1"/>
        <end position="18"/>
    </location>
</feature>